<evidence type="ECO:0000256" key="9">
    <source>
        <dbReference type="ARBA" id="ARBA00022490"/>
    </source>
</evidence>
<comment type="cofactor">
    <cofactor evidence="2">
        <name>Ca(2+)</name>
        <dbReference type="ChEBI" id="CHEBI:29108"/>
    </cofactor>
</comment>
<evidence type="ECO:0000256" key="1">
    <source>
        <dbReference type="ARBA" id="ARBA00001589"/>
    </source>
</evidence>
<dbReference type="PANTHER" id="PTHR10907:SF66">
    <property type="entry name" value="MIP34848P1-RELATED"/>
    <property type="match status" value="1"/>
</dbReference>
<feature type="domain" description="SMP-30/Gluconolactonase/LRE-like region" evidence="16">
    <location>
        <begin position="14"/>
        <end position="271"/>
    </location>
</feature>
<evidence type="ECO:0000256" key="8">
    <source>
        <dbReference type="ARBA" id="ARBA00016808"/>
    </source>
</evidence>
<dbReference type="InterPro" id="IPR005511">
    <property type="entry name" value="SMP-30"/>
</dbReference>
<reference evidence="17" key="1">
    <citation type="journal article" date="2021" name="Insect Biochem. Mol. Biol.">
        <title>Characterization of calcium signaling proteins from the fat body of the Colorado Potato Beetle, Leptinotarsa decemlineata (Coleoptera: Chrysomelidae): Implications for diapause and lipid metabolism.</title>
        <authorList>
            <person name="Dogan C."/>
            <person name="Hanniger S."/>
            <person name="Heckel D.G."/>
            <person name="Coutu C."/>
            <person name="Hegedus D.D."/>
            <person name="Crubaugh L."/>
            <person name="Groves R.L."/>
            <person name="Mutlu D.A."/>
            <person name="Suludere Z."/>
            <person name="Bayram S."/>
            <person name="Toprak U."/>
        </authorList>
    </citation>
    <scope>NUCLEOTIDE SEQUENCE</scope>
    <source>
        <tissue evidence="17">Fat body</tissue>
    </source>
</reference>
<dbReference type="GO" id="GO:0005737">
    <property type="term" value="C:cytoplasm"/>
    <property type="evidence" value="ECO:0007669"/>
    <property type="project" value="UniProtKB-SubCell"/>
</dbReference>
<keyword evidence="11" id="KW-0378">Hydrolase</keyword>
<comment type="cofactor">
    <cofactor evidence="4">
        <name>Mg(2+)</name>
        <dbReference type="ChEBI" id="CHEBI:18420"/>
    </cofactor>
</comment>
<dbReference type="Pfam" id="PF08450">
    <property type="entry name" value="SGL"/>
    <property type="match status" value="1"/>
</dbReference>
<evidence type="ECO:0000256" key="2">
    <source>
        <dbReference type="ARBA" id="ARBA00001913"/>
    </source>
</evidence>
<keyword evidence="15" id="KW-0862">Zinc</keyword>
<evidence type="ECO:0000256" key="10">
    <source>
        <dbReference type="ARBA" id="ARBA00022723"/>
    </source>
</evidence>
<keyword evidence="12" id="KW-0106">Calcium</keyword>
<evidence type="ECO:0000259" key="16">
    <source>
        <dbReference type="Pfam" id="PF08450"/>
    </source>
</evidence>
<dbReference type="GO" id="GO:0005509">
    <property type="term" value="F:calcium ion binding"/>
    <property type="evidence" value="ECO:0007669"/>
    <property type="project" value="TreeGrafter"/>
</dbReference>
<keyword evidence="9" id="KW-0963">Cytoplasm</keyword>
<dbReference type="PRINTS" id="PR01790">
    <property type="entry name" value="SMP30FAMILY"/>
</dbReference>
<dbReference type="EMBL" id="MT655161">
    <property type="protein sequence ID" value="QTV99349.1"/>
    <property type="molecule type" value="mRNA"/>
</dbReference>
<comment type="similarity">
    <text evidence="6">Belongs to the SMP-30/CGR1 family.</text>
</comment>
<evidence type="ECO:0000256" key="3">
    <source>
        <dbReference type="ARBA" id="ARBA00001936"/>
    </source>
</evidence>
<dbReference type="FunFam" id="2.120.10.30:FF:000027">
    <property type="entry name" value="Regucalcin homologue"/>
    <property type="match status" value="1"/>
</dbReference>
<protein>
    <recommendedName>
        <fullName evidence="8">Regucalcin</fullName>
        <ecNumber evidence="7">3.1.1.17</ecNumber>
    </recommendedName>
    <alternativeName>
        <fullName evidence="13">Gluconolactonase</fullName>
    </alternativeName>
</protein>
<dbReference type="OrthoDB" id="423498at2759"/>
<keyword evidence="10 15" id="KW-0479">Metal-binding</keyword>
<comment type="cofactor">
    <cofactor evidence="15">
        <name>Zn(2+)</name>
        <dbReference type="ChEBI" id="CHEBI:29105"/>
    </cofactor>
    <text evidence="15">Binds 1 divalent metal cation per subunit.</text>
</comment>
<evidence type="ECO:0000256" key="15">
    <source>
        <dbReference type="PIRSR" id="PIRSR605511-2"/>
    </source>
</evidence>
<dbReference type="AlphaFoldDB" id="A0A8B0L635"/>
<evidence type="ECO:0000256" key="5">
    <source>
        <dbReference type="ARBA" id="ARBA00004496"/>
    </source>
</evidence>
<feature type="binding site" evidence="15">
    <location>
        <position position="16"/>
    </location>
    <ligand>
        <name>a divalent metal cation</name>
        <dbReference type="ChEBI" id="CHEBI:60240"/>
    </ligand>
</feature>
<evidence type="ECO:0000313" key="17">
    <source>
        <dbReference type="EMBL" id="QTV99349.1"/>
    </source>
</evidence>
<dbReference type="Gene3D" id="2.120.10.30">
    <property type="entry name" value="TolB, C-terminal domain"/>
    <property type="match status" value="1"/>
</dbReference>
<comment type="subcellular location">
    <subcellularLocation>
        <location evidence="5">Cytoplasm</location>
    </subcellularLocation>
</comment>
<organism evidence="17">
    <name type="scientific">Leptinotarsa decemlineata</name>
    <name type="common">Colorado potato beetle</name>
    <name type="synonym">Doryphora decemlineata</name>
    <dbReference type="NCBI Taxonomy" id="7539"/>
    <lineage>
        <taxon>Eukaryota</taxon>
        <taxon>Metazoa</taxon>
        <taxon>Ecdysozoa</taxon>
        <taxon>Arthropoda</taxon>
        <taxon>Hexapoda</taxon>
        <taxon>Insecta</taxon>
        <taxon>Pterygota</taxon>
        <taxon>Neoptera</taxon>
        <taxon>Endopterygota</taxon>
        <taxon>Coleoptera</taxon>
        <taxon>Polyphaga</taxon>
        <taxon>Cucujiformia</taxon>
        <taxon>Chrysomeloidea</taxon>
        <taxon>Chrysomelidae</taxon>
        <taxon>Chrysomelinae</taxon>
        <taxon>Doryphorini</taxon>
        <taxon>Leptinotarsa</taxon>
    </lineage>
</organism>
<dbReference type="GO" id="GO:0004341">
    <property type="term" value="F:gluconolactonase activity"/>
    <property type="evidence" value="ECO:0007669"/>
    <property type="project" value="UniProtKB-EC"/>
</dbReference>
<evidence type="ECO:0000256" key="12">
    <source>
        <dbReference type="ARBA" id="ARBA00022837"/>
    </source>
</evidence>
<feature type="binding site" evidence="15">
    <location>
        <position position="108"/>
    </location>
    <ligand>
        <name>substrate</name>
    </ligand>
</feature>
<evidence type="ECO:0000256" key="7">
    <source>
        <dbReference type="ARBA" id="ARBA00013227"/>
    </source>
</evidence>
<dbReference type="GeneID" id="111503935"/>
<evidence type="ECO:0000256" key="4">
    <source>
        <dbReference type="ARBA" id="ARBA00001946"/>
    </source>
</evidence>
<dbReference type="EC" id="3.1.1.17" evidence="7"/>
<dbReference type="GO" id="GO:0019853">
    <property type="term" value="P:L-ascorbic acid biosynthetic process"/>
    <property type="evidence" value="ECO:0007669"/>
    <property type="project" value="TreeGrafter"/>
</dbReference>
<evidence type="ECO:0000256" key="6">
    <source>
        <dbReference type="ARBA" id="ARBA00008853"/>
    </source>
</evidence>
<evidence type="ECO:0000256" key="14">
    <source>
        <dbReference type="PIRSR" id="PIRSR605511-1"/>
    </source>
</evidence>
<evidence type="ECO:0000256" key="11">
    <source>
        <dbReference type="ARBA" id="ARBA00022801"/>
    </source>
</evidence>
<dbReference type="InterPro" id="IPR011042">
    <property type="entry name" value="6-blade_b-propeller_TolB-like"/>
</dbReference>
<dbReference type="RefSeq" id="XP_074040570.1">
    <property type="nucleotide sequence ID" value="XM_074184469.1"/>
</dbReference>
<comment type="cofactor">
    <cofactor evidence="3">
        <name>Mn(2+)</name>
        <dbReference type="ChEBI" id="CHEBI:29035"/>
    </cofactor>
</comment>
<sequence>MAPKIEKICGNFKLGEAPHWDADTQTLYFVDINGYSIHRYVPATKKHTSAYVGKNVSIIIPVKGKTDQFVISLERELVVVTWDGESDKPSKVEKLYEVDKDIKKNVFNDGKCDPSGRLWTGTMGGPPVVIADIPLGKGTLYSFQDKKITSHFGGIGIANGIAFNVQLKKMYYIDSRTGTVDEYDFDIEKGVLSNGKPIFTASKNGLEGMVFDGMTIDTDGNLYIAVWGSRVIKIDPRRPETLLDTIVLPAKIISSVCFGGANLDELFVTSGQVGITPGPDDGATFRVTGLDAKGFAGDAVVL</sequence>
<accession>A0A8B0L635</accession>
<comment type="catalytic activity">
    <reaction evidence="1">
        <text>D-glucono-1,5-lactone + H2O = D-gluconate + H(+)</text>
        <dbReference type="Rhea" id="RHEA:10440"/>
        <dbReference type="ChEBI" id="CHEBI:15377"/>
        <dbReference type="ChEBI" id="CHEBI:15378"/>
        <dbReference type="ChEBI" id="CHEBI:16217"/>
        <dbReference type="ChEBI" id="CHEBI:18391"/>
        <dbReference type="EC" id="3.1.1.17"/>
    </reaction>
</comment>
<dbReference type="PANTHER" id="PTHR10907">
    <property type="entry name" value="REGUCALCIN"/>
    <property type="match status" value="1"/>
</dbReference>
<feature type="binding site" evidence="15">
    <location>
        <position position="212"/>
    </location>
    <ligand>
        <name>a divalent metal cation</name>
        <dbReference type="ChEBI" id="CHEBI:60240"/>
    </ligand>
</feature>
<dbReference type="SUPFAM" id="SSF63829">
    <property type="entry name" value="Calcium-dependent phosphotriesterase"/>
    <property type="match status" value="1"/>
</dbReference>
<feature type="active site" description="Proton donor/acceptor" evidence="14">
    <location>
        <position position="212"/>
    </location>
</feature>
<proteinExistence type="evidence at transcript level"/>
<evidence type="ECO:0000256" key="13">
    <source>
        <dbReference type="ARBA" id="ARBA00032464"/>
    </source>
</evidence>
<feature type="binding site" evidence="15">
    <location>
        <position position="159"/>
    </location>
    <ligand>
        <name>a divalent metal cation</name>
        <dbReference type="ChEBI" id="CHEBI:60240"/>
    </ligand>
</feature>
<name>A0A8B0L635_LEPDE</name>
<dbReference type="InterPro" id="IPR013658">
    <property type="entry name" value="SGL"/>
</dbReference>